<dbReference type="EMBL" id="JAZHXI010000007">
    <property type="protein sequence ID" value="KAL2070117.1"/>
    <property type="molecule type" value="Genomic_DNA"/>
</dbReference>
<evidence type="ECO:0000313" key="1">
    <source>
        <dbReference type="EMBL" id="KAL2070117.1"/>
    </source>
</evidence>
<protein>
    <submittedName>
        <fullName evidence="1">Uncharacterized protein</fullName>
    </submittedName>
</protein>
<reference evidence="1 2" key="1">
    <citation type="journal article" date="2024" name="Commun. Biol.">
        <title>Comparative genomic analysis of thermophilic fungi reveals convergent evolutionary adaptations and gene losses.</title>
        <authorList>
            <person name="Steindorff A.S."/>
            <person name="Aguilar-Pontes M.V."/>
            <person name="Robinson A.J."/>
            <person name="Andreopoulos B."/>
            <person name="LaButti K."/>
            <person name="Kuo A."/>
            <person name="Mondo S."/>
            <person name="Riley R."/>
            <person name="Otillar R."/>
            <person name="Haridas S."/>
            <person name="Lipzen A."/>
            <person name="Grimwood J."/>
            <person name="Schmutz J."/>
            <person name="Clum A."/>
            <person name="Reid I.D."/>
            <person name="Moisan M.C."/>
            <person name="Butler G."/>
            <person name="Nguyen T.T.M."/>
            <person name="Dewar K."/>
            <person name="Conant G."/>
            <person name="Drula E."/>
            <person name="Henrissat B."/>
            <person name="Hansel C."/>
            <person name="Singer S."/>
            <person name="Hutchinson M.I."/>
            <person name="de Vries R.P."/>
            <person name="Natvig D.O."/>
            <person name="Powell A.J."/>
            <person name="Tsang A."/>
            <person name="Grigoriev I.V."/>
        </authorList>
    </citation>
    <scope>NUCLEOTIDE SEQUENCE [LARGE SCALE GENOMIC DNA]</scope>
    <source>
        <strain evidence="1 2">CBS 494.80</strain>
    </source>
</reference>
<gene>
    <name evidence="1" type="ORF">VTL71DRAFT_14797</name>
</gene>
<organism evidence="1 2">
    <name type="scientific">Oculimacula yallundae</name>
    <dbReference type="NCBI Taxonomy" id="86028"/>
    <lineage>
        <taxon>Eukaryota</taxon>
        <taxon>Fungi</taxon>
        <taxon>Dikarya</taxon>
        <taxon>Ascomycota</taxon>
        <taxon>Pezizomycotina</taxon>
        <taxon>Leotiomycetes</taxon>
        <taxon>Helotiales</taxon>
        <taxon>Ploettnerulaceae</taxon>
        <taxon>Oculimacula</taxon>
    </lineage>
</organism>
<accession>A0ABR4CJH0</accession>
<evidence type="ECO:0000313" key="2">
    <source>
        <dbReference type="Proteomes" id="UP001595075"/>
    </source>
</evidence>
<proteinExistence type="predicted"/>
<sequence>MQTLFPLHNHLASVLLEKFRTASSLQNPSPQRTSLRSEVRRSREPLAFSPTNLTSSKNAPCFGNLISTYWFAILQDHLQLHLDVETSRPTRLLLVSTSQSSGLATDRLAKHLSQRQFKSSPEWNFSELLVRPTIPCSVATLVLQLLAGISRILLRSKLDNILPTCTYNSLSVQHRPSTCSFSAFTTQHCAGRLYFLRHITHYLRLFDSSRATVSVHIYPYIYKTILVLLNIIRYPKHPQLRQVRHNPNLLWNHILFFLHPHNKAT</sequence>
<comment type="caution">
    <text evidence="1">The sequence shown here is derived from an EMBL/GenBank/DDBJ whole genome shotgun (WGS) entry which is preliminary data.</text>
</comment>
<name>A0ABR4CJH0_9HELO</name>
<dbReference type="Proteomes" id="UP001595075">
    <property type="component" value="Unassembled WGS sequence"/>
</dbReference>
<keyword evidence="2" id="KW-1185">Reference proteome</keyword>